<dbReference type="InterPro" id="IPR002543">
    <property type="entry name" value="FtsK_dom"/>
</dbReference>
<feature type="binding site" evidence="3">
    <location>
        <begin position="231"/>
        <end position="238"/>
    </location>
    <ligand>
        <name>ATP</name>
        <dbReference type="ChEBI" id="CHEBI:30616"/>
    </ligand>
</feature>
<organism evidence="5 6">
    <name type="scientific">Kutzneria kofuensis</name>
    <dbReference type="NCBI Taxonomy" id="103725"/>
    <lineage>
        <taxon>Bacteria</taxon>
        <taxon>Bacillati</taxon>
        <taxon>Actinomycetota</taxon>
        <taxon>Actinomycetes</taxon>
        <taxon>Pseudonocardiales</taxon>
        <taxon>Pseudonocardiaceae</taxon>
        <taxon>Kutzneria</taxon>
    </lineage>
</organism>
<evidence type="ECO:0000259" key="4">
    <source>
        <dbReference type="PROSITE" id="PS50901"/>
    </source>
</evidence>
<keyword evidence="2 3" id="KW-0067">ATP-binding</keyword>
<dbReference type="InterPro" id="IPR027417">
    <property type="entry name" value="P-loop_NTPase"/>
</dbReference>
<keyword evidence="1 3" id="KW-0547">Nucleotide-binding</keyword>
<evidence type="ECO:0000313" key="6">
    <source>
        <dbReference type="Proteomes" id="UP000585638"/>
    </source>
</evidence>
<evidence type="ECO:0000256" key="2">
    <source>
        <dbReference type="ARBA" id="ARBA00022840"/>
    </source>
</evidence>
<evidence type="ECO:0000256" key="1">
    <source>
        <dbReference type="ARBA" id="ARBA00022741"/>
    </source>
</evidence>
<protein>
    <submittedName>
        <fullName evidence="5">S-DNA-T family DNA segregation ATPase FtsK/SpoIIIE</fullName>
    </submittedName>
</protein>
<accession>A0A7W9KEA5</accession>
<sequence>MSKRNNTNVNVAGSKRSAGVEWRALRWSARHPEMVTIPTALAAGAVVAPTITASVVGGVLTGLGVHYRAHPDTFDVHVAPVLRALRRRWTQDYVGVRWRDLCDSVGLDKEHRRKGIVQYPRVVSIRCRSQHVDVVHLAPVRGQSLRTFTERGEQIAASLRVERVAFEPLQRGRIAMIVQRSMPFTETIPAPEMPQDSREVDPARLYVGEDEFGQPVYLSLVGKQSFLLIGGATGSGKNSWVFAPLRSLAPMIRDGLVKLWVIDPKKLEFKQLVPMLGGRYADGTKDEDTGDTDIPPLMERYIADMEDTQMRMSRMGVREAPISKEFPLNLMIVDEVASLTAFTTSLEAGHINAFISKVVSMGRTTHHAMIITSVDPNKDVLPFRDLIPNKICLRVNSATQPDMLLGEGARENGAIADQIPATEEFDGVGYLKQETKKSARMVRAAYTSSTDVHELVEFVTGRPHPDRRLRAA</sequence>
<dbReference type="RefSeq" id="WP_184860846.1">
    <property type="nucleotide sequence ID" value="NZ_BAAAWY010000038.1"/>
</dbReference>
<dbReference type="GO" id="GO:0005524">
    <property type="term" value="F:ATP binding"/>
    <property type="evidence" value="ECO:0007669"/>
    <property type="project" value="UniProtKB-UniRule"/>
</dbReference>
<comment type="caution">
    <text evidence="5">The sequence shown here is derived from an EMBL/GenBank/DDBJ whole genome shotgun (WGS) entry which is preliminary data.</text>
</comment>
<dbReference type="SUPFAM" id="SSF52540">
    <property type="entry name" value="P-loop containing nucleoside triphosphate hydrolases"/>
    <property type="match status" value="1"/>
</dbReference>
<name>A0A7W9KEA5_9PSEU</name>
<dbReference type="PROSITE" id="PS50901">
    <property type="entry name" value="FTSK"/>
    <property type="match status" value="1"/>
</dbReference>
<dbReference type="PANTHER" id="PTHR22683:SF47">
    <property type="entry name" value="FTSK DOMAIN-CONTAINING PROTEIN YDCQ"/>
    <property type="match status" value="1"/>
</dbReference>
<dbReference type="Proteomes" id="UP000585638">
    <property type="component" value="Unassembled WGS sequence"/>
</dbReference>
<evidence type="ECO:0000313" key="5">
    <source>
        <dbReference type="EMBL" id="MBB5891013.1"/>
    </source>
</evidence>
<keyword evidence="6" id="KW-1185">Reference proteome</keyword>
<evidence type="ECO:0000256" key="3">
    <source>
        <dbReference type="PROSITE-ProRule" id="PRU00289"/>
    </source>
</evidence>
<dbReference type="Gene3D" id="3.40.50.300">
    <property type="entry name" value="P-loop containing nucleotide triphosphate hydrolases"/>
    <property type="match status" value="1"/>
</dbReference>
<dbReference type="AlphaFoldDB" id="A0A7W9KEA5"/>
<feature type="domain" description="FtsK" evidence="4">
    <location>
        <begin position="213"/>
        <end position="402"/>
    </location>
</feature>
<dbReference type="InterPro" id="IPR050206">
    <property type="entry name" value="FtsK/SpoIIIE/SftA"/>
</dbReference>
<gene>
    <name evidence="5" type="ORF">BJ998_002209</name>
</gene>
<proteinExistence type="predicted"/>
<dbReference type="PANTHER" id="PTHR22683">
    <property type="entry name" value="SPORULATION PROTEIN RELATED"/>
    <property type="match status" value="1"/>
</dbReference>
<dbReference type="GO" id="GO:0003677">
    <property type="term" value="F:DNA binding"/>
    <property type="evidence" value="ECO:0007669"/>
    <property type="project" value="InterPro"/>
</dbReference>
<reference evidence="5 6" key="1">
    <citation type="submission" date="2020-08" db="EMBL/GenBank/DDBJ databases">
        <title>Sequencing the genomes of 1000 actinobacteria strains.</title>
        <authorList>
            <person name="Klenk H.-P."/>
        </authorList>
    </citation>
    <scope>NUCLEOTIDE SEQUENCE [LARGE SCALE GENOMIC DNA]</scope>
    <source>
        <strain evidence="5 6">DSM 43851</strain>
    </source>
</reference>
<dbReference type="Pfam" id="PF01580">
    <property type="entry name" value="FtsK_SpoIIIE"/>
    <property type="match status" value="1"/>
</dbReference>
<dbReference type="EMBL" id="JACHIR010000001">
    <property type="protein sequence ID" value="MBB5891013.1"/>
    <property type="molecule type" value="Genomic_DNA"/>
</dbReference>